<keyword evidence="1" id="KW-0479">Metal-binding</keyword>
<evidence type="ECO:0000313" key="7">
    <source>
        <dbReference type="EMBL" id="KAK2639238.1"/>
    </source>
</evidence>
<gene>
    <name evidence="7" type="ORF">Ddye_027033</name>
</gene>
<keyword evidence="8" id="KW-1185">Reference proteome</keyword>
<evidence type="ECO:0000259" key="6">
    <source>
        <dbReference type="Pfam" id="PF03936"/>
    </source>
</evidence>
<keyword evidence="2" id="KW-0460">Magnesium</keyword>
<dbReference type="Gene3D" id="1.10.600.10">
    <property type="entry name" value="Farnesyl Diphosphate Synthase"/>
    <property type="match status" value="2"/>
</dbReference>
<comment type="caution">
    <text evidence="7">The sequence shown here is derived from an EMBL/GenBank/DDBJ whole genome shotgun (WGS) entry which is preliminary data.</text>
</comment>
<proteinExistence type="inferred from homology"/>
<dbReference type="SUPFAM" id="SSF48239">
    <property type="entry name" value="Terpenoid cyclases/Protein prenyltransferases"/>
    <property type="match status" value="1"/>
</dbReference>
<dbReference type="PANTHER" id="PTHR31225:SF93">
    <property type="entry name" value="ALPHA-HUMULENE_(-)-(E)-BETA-CARYOPHYLLENE SYNTHASE"/>
    <property type="match status" value="1"/>
</dbReference>
<name>A0AAD9TNS7_9ROSI</name>
<dbReference type="GO" id="GO:0010333">
    <property type="term" value="F:terpene synthase activity"/>
    <property type="evidence" value="ECO:0007669"/>
    <property type="project" value="InterPro"/>
</dbReference>
<evidence type="ECO:0000256" key="3">
    <source>
        <dbReference type="ARBA" id="ARBA00023239"/>
    </source>
</evidence>
<dbReference type="EMBL" id="JANJYI010000008">
    <property type="protein sequence ID" value="KAK2639238.1"/>
    <property type="molecule type" value="Genomic_DNA"/>
</dbReference>
<evidence type="ECO:0000256" key="4">
    <source>
        <dbReference type="ARBA" id="ARBA00038405"/>
    </source>
</evidence>
<dbReference type="InterPro" id="IPR050148">
    <property type="entry name" value="Terpene_synthase-like"/>
</dbReference>
<dbReference type="Pfam" id="PF03936">
    <property type="entry name" value="Terpene_synth_C"/>
    <property type="match status" value="2"/>
</dbReference>
<protein>
    <submittedName>
        <fullName evidence="7">Uncharacterized protein</fullName>
    </submittedName>
</protein>
<dbReference type="GO" id="GO:0000287">
    <property type="term" value="F:magnesium ion binding"/>
    <property type="evidence" value="ECO:0007669"/>
    <property type="project" value="InterPro"/>
</dbReference>
<evidence type="ECO:0000259" key="5">
    <source>
        <dbReference type="Pfam" id="PF01397"/>
    </source>
</evidence>
<evidence type="ECO:0000256" key="2">
    <source>
        <dbReference type="ARBA" id="ARBA00022842"/>
    </source>
</evidence>
<dbReference type="PANTHER" id="PTHR31225">
    <property type="entry name" value="OS04G0344100 PROTEIN-RELATED"/>
    <property type="match status" value="1"/>
</dbReference>
<keyword evidence="3" id="KW-0456">Lyase</keyword>
<organism evidence="7 8">
    <name type="scientific">Dipteronia dyeriana</name>
    <dbReference type="NCBI Taxonomy" id="168575"/>
    <lineage>
        <taxon>Eukaryota</taxon>
        <taxon>Viridiplantae</taxon>
        <taxon>Streptophyta</taxon>
        <taxon>Embryophyta</taxon>
        <taxon>Tracheophyta</taxon>
        <taxon>Spermatophyta</taxon>
        <taxon>Magnoliopsida</taxon>
        <taxon>eudicotyledons</taxon>
        <taxon>Gunneridae</taxon>
        <taxon>Pentapetalae</taxon>
        <taxon>rosids</taxon>
        <taxon>malvids</taxon>
        <taxon>Sapindales</taxon>
        <taxon>Sapindaceae</taxon>
        <taxon>Hippocastanoideae</taxon>
        <taxon>Acereae</taxon>
        <taxon>Dipteronia</taxon>
    </lineage>
</organism>
<evidence type="ECO:0000313" key="8">
    <source>
        <dbReference type="Proteomes" id="UP001280121"/>
    </source>
</evidence>
<dbReference type="InterPro" id="IPR008949">
    <property type="entry name" value="Isoprenoid_synthase_dom_sf"/>
</dbReference>
<comment type="similarity">
    <text evidence="4">Belongs to the terpene synthase family. Tpsa subfamily.</text>
</comment>
<dbReference type="GO" id="GO:0016114">
    <property type="term" value="P:terpenoid biosynthetic process"/>
    <property type="evidence" value="ECO:0007669"/>
    <property type="project" value="InterPro"/>
</dbReference>
<dbReference type="InterPro" id="IPR036965">
    <property type="entry name" value="Terpene_synth_N_sf"/>
</dbReference>
<dbReference type="Pfam" id="PF01397">
    <property type="entry name" value="Terpene_synth"/>
    <property type="match status" value="1"/>
</dbReference>
<feature type="domain" description="Terpene synthase metal-binding" evidence="6">
    <location>
        <begin position="253"/>
        <end position="369"/>
    </location>
</feature>
<dbReference type="InterPro" id="IPR001906">
    <property type="entry name" value="Terpene_synth_N"/>
</dbReference>
<feature type="domain" description="Terpene synthase N-terminal" evidence="5">
    <location>
        <begin position="124"/>
        <end position="206"/>
    </location>
</feature>
<evidence type="ECO:0000256" key="1">
    <source>
        <dbReference type="ARBA" id="ARBA00022723"/>
    </source>
</evidence>
<sequence length="466" mass="53472">MQLIMAHQQALILANSHHCILSFPKISPKVLVSHRSVSIPVYSAIKGRIQACLAAQTDQPVCRQFAEFPSDIWKHSNAFTSVASRIFDFDQTYGNKIQELKDKVKNMLTAPTKEPEEKASLINSLCRMHGYKMSCDVFNKFKEGDGELKKCLTNDAKGMLSLYEASHLRIHGEDILDEALAFTKAHLKSLAEKSSPHLKSQIIKSLKMPSHKRIPREEAVEYISFYEEEESRDETLLLFSCSQSWILTGWWNDTNLASKLPYIRDRIVEDYVWGVGTYFEPCHSHARVIWTKVVMLTSVIDDTYDAYPYDNLEELQLLTGAIQRWDNSALDKLPDYMKTVYGGLLKLFDDVNNELPEKERSYRLSYTKDTFEQKRGHAASGVETYMKVYGVCRKEAIEKINLVLENAWKDINEECLKPTPISQQLLLTIVNATRAAELFYKDGDGYTFPQYLKDHITQLFVEPIPI</sequence>
<dbReference type="InterPro" id="IPR005630">
    <property type="entry name" value="Terpene_synthase_metal-bd"/>
</dbReference>
<feature type="domain" description="Terpene synthase metal-binding" evidence="6">
    <location>
        <begin position="371"/>
        <end position="410"/>
    </location>
</feature>
<reference evidence="7" key="1">
    <citation type="journal article" date="2023" name="Plant J.">
        <title>Genome sequences and population genomics provide insights into the demographic history, inbreeding, and mutation load of two 'living fossil' tree species of Dipteronia.</title>
        <authorList>
            <person name="Feng Y."/>
            <person name="Comes H.P."/>
            <person name="Chen J."/>
            <person name="Zhu S."/>
            <person name="Lu R."/>
            <person name="Zhang X."/>
            <person name="Li P."/>
            <person name="Qiu J."/>
            <person name="Olsen K.M."/>
            <person name="Qiu Y."/>
        </authorList>
    </citation>
    <scope>NUCLEOTIDE SEQUENCE</scope>
    <source>
        <strain evidence="7">KIB01</strain>
    </source>
</reference>
<accession>A0AAD9TNS7</accession>
<dbReference type="AlphaFoldDB" id="A0AAD9TNS7"/>
<dbReference type="Gene3D" id="1.50.10.130">
    <property type="entry name" value="Terpene synthase, N-terminal domain"/>
    <property type="match status" value="1"/>
</dbReference>
<dbReference type="SUPFAM" id="SSF48576">
    <property type="entry name" value="Terpenoid synthases"/>
    <property type="match status" value="1"/>
</dbReference>
<dbReference type="Proteomes" id="UP001280121">
    <property type="component" value="Unassembled WGS sequence"/>
</dbReference>
<dbReference type="InterPro" id="IPR008930">
    <property type="entry name" value="Terpenoid_cyclase/PrenylTrfase"/>
</dbReference>